<name>A0A8K0XLP4_9AGAR</name>
<dbReference type="GO" id="GO:0003735">
    <property type="term" value="F:structural constituent of ribosome"/>
    <property type="evidence" value="ECO:0007669"/>
    <property type="project" value="InterPro"/>
</dbReference>
<evidence type="ECO:0000259" key="2">
    <source>
        <dbReference type="Pfam" id="PF18126"/>
    </source>
</evidence>
<accession>A0A8K0XLP4</accession>
<dbReference type="PANTHER" id="PTHR28041">
    <property type="entry name" value="54S RIBOSOMAL PROTEIN L25, MITOCHONDRIAL"/>
    <property type="match status" value="1"/>
</dbReference>
<dbReference type="InterPro" id="IPR040922">
    <property type="entry name" value="Ribosomal_mL59_dom"/>
</dbReference>
<comment type="caution">
    <text evidence="3">The sequence shown here is derived from an EMBL/GenBank/DDBJ whole genome shotgun (WGS) entry which is preliminary data.</text>
</comment>
<dbReference type="Pfam" id="PF18126">
    <property type="entry name" value="Mitoc_mL59"/>
    <property type="match status" value="1"/>
</dbReference>
<reference evidence="3" key="1">
    <citation type="journal article" date="2021" name="New Phytol.">
        <title>Evolutionary innovations through gain and loss of genes in the ectomycorrhizal Boletales.</title>
        <authorList>
            <person name="Wu G."/>
            <person name="Miyauchi S."/>
            <person name="Morin E."/>
            <person name="Kuo A."/>
            <person name="Drula E."/>
            <person name="Varga T."/>
            <person name="Kohler A."/>
            <person name="Feng B."/>
            <person name="Cao Y."/>
            <person name="Lipzen A."/>
            <person name="Daum C."/>
            <person name="Hundley H."/>
            <person name="Pangilinan J."/>
            <person name="Johnson J."/>
            <person name="Barry K."/>
            <person name="LaButti K."/>
            <person name="Ng V."/>
            <person name="Ahrendt S."/>
            <person name="Min B."/>
            <person name="Choi I.G."/>
            <person name="Park H."/>
            <person name="Plett J.M."/>
            <person name="Magnuson J."/>
            <person name="Spatafora J.W."/>
            <person name="Nagy L.G."/>
            <person name="Henrissat B."/>
            <person name="Grigoriev I.V."/>
            <person name="Yang Z.L."/>
            <person name="Xu J."/>
            <person name="Martin F.M."/>
        </authorList>
    </citation>
    <scope>NUCLEOTIDE SEQUENCE</scope>
    <source>
        <strain evidence="3">KKN 215</strain>
    </source>
</reference>
<dbReference type="Proteomes" id="UP000813824">
    <property type="component" value="Unassembled WGS sequence"/>
</dbReference>
<dbReference type="PANTHER" id="PTHR28041:SF1">
    <property type="entry name" value="LARGE RIBOSOMAL SUBUNIT PROTEIN ML59"/>
    <property type="match status" value="1"/>
</dbReference>
<proteinExistence type="predicted"/>
<feature type="region of interest" description="Disordered" evidence="1">
    <location>
        <begin position="32"/>
        <end position="53"/>
    </location>
</feature>
<sequence length="193" mass="21874">MAAQIIQNFRLRELQPLLKASGSALTPLVAKPKIPNPFLPRKNPETGRWAPSKYSLRQQSDLVKRARESNLLHLLPAGPKLSLAELRKAKEQATTAAATTSNGELYAQEIEWEGEVKEKVVAGADIGNKLYAGKKRMFKGHKWERTLEKRINKRKILLESMPQRIERFRTIYKKKRPNPLSVPLASKSGKLPF</sequence>
<keyword evidence="4" id="KW-1185">Reference proteome</keyword>
<organism evidence="3 4">
    <name type="scientific">Cristinia sonorae</name>
    <dbReference type="NCBI Taxonomy" id="1940300"/>
    <lineage>
        <taxon>Eukaryota</taxon>
        <taxon>Fungi</taxon>
        <taxon>Dikarya</taxon>
        <taxon>Basidiomycota</taxon>
        <taxon>Agaricomycotina</taxon>
        <taxon>Agaricomycetes</taxon>
        <taxon>Agaricomycetidae</taxon>
        <taxon>Agaricales</taxon>
        <taxon>Pleurotineae</taxon>
        <taxon>Stephanosporaceae</taxon>
        <taxon>Cristinia</taxon>
    </lineage>
</organism>
<dbReference type="OrthoDB" id="18529at2759"/>
<dbReference type="EMBL" id="JAEVFJ010000041">
    <property type="protein sequence ID" value="KAH8087147.1"/>
    <property type="molecule type" value="Genomic_DNA"/>
</dbReference>
<evidence type="ECO:0000256" key="1">
    <source>
        <dbReference type="SAM" id="MobiDB-lite"/>
    </source>
</evidence>
<evidence type="ECO:0000313" key="3">
    <source>
        <dbReference type="EMBL" id="KAH8087147.1"/>
    </source>
</evidence>
<dbReference type="GO" id="GO:0005762">
    <property type="term" value="C:mitochondrial large ribosomal subunit"/>
    <property type="evidence" value="ECO:0007669"/>
    <property type="project" value="InterPro"/>
</dbReference>
<protein>
    <recommendedName>
        <fullName evidence="2">Large ribosomal subunit protein mL59 domain-containing protein</fullName>
    </recommendedName>
</protein>
<gene>
    <name evidence="3" type="ORF">BXZ70DRAFT_955764</name>
</gene>
<dbReference type="AlphaFoldDB" id="A0A8K0XLP4"/>
<evidence type="ECO:0000313" key="4">
    <source>
        <dbReference type="Proteomes" id="UP000813824"/>
    </source>
</evidence>
<feature type="domain" description="Large ribosomal subunit protein mL59" evidence="2">
    <location>
        <begin position="5"/>
        <end position="169"/>
    </location>
</feature>
<dbReference type="InterPro" id="IPR037507">
    <property type="entry name" value="Ribosomal_mL59"/>
</dbReference>